<dbReference type="OrthoDB" id="1431247at2759"/>
<dbReference type="EMBL" id="JAMYWD010000002">
    <property type="protein sequence ID" value="KAJ4979511.1"/>
    <property type="molecule type" value="Genomic_DNA"/>
</dbReference>
<dbReference type="PANTHER" id="PTHR43670:SF114">
    <property type="entry name" value="OS05G0592000 PROTEIN"/>
    <property type="match status" value="1"/>
</dbReference>
<evidence type="ECO:0000256" key="7">
    <source>
        <dbReference type="SAM" id="Phobius"/>
    </source>
</evidence>
<evidence type="ECO:0000256" key="2">
    <source>
        <dbReference type="ARBA" id="ARBA00022475"/>
    </source>
</evidence>
<keyword evidence="3" id="KW-0611">Plant defense</keyword>
<gene>
    <name evidence="9" type="ORF">NE237_010291</name>
</gene>
<evidence type="ECO:0000256" key="6">
    <source>
        <dbReference type="SAM" id="MobiDB-lite"/>
    </source>
</evidence>
<dbReference type="GO" id="GO:0034605">
    <property type="term" value="P:cellular response to heat"/>
    <property type="evidence" value="ECO:0007669"/>
    <property type="project" value="TreeGrafter"/>
</dbReference>
<accession>A0A9Q0KZG5</accession>
<name>A0A9Q0KZG5_9MAGN</name>
<dbReference type="PROSITE" id="PS01031">
    <property type="entry name" value="SHSP"/>
    <property type="match status" value="1"/>
</dbReference>
<reference evidence="9" key="1">
    <citation type="journal article" date="2023" name="Plant J.">
        <title>The genome of the king protea, Protea cynaroides.</title>
        <authorList>
            <person name="Chang J."/>
            <person name="Duong T.A."/>
            <person name="Schoeman C."/>
            <person name="Ma X."/>
            <person name="Roodt D."/>
            <person name="Barker N."/>
            <person name="Li Z."/>
            <person name="Van de Peer Y."/>
            <person name="Mizrachi E."/>
        </authorList>
    </citation>
    <scope>NUCLEOTIDE SEQUENCE</scope>
    <source>
        <tissue evidence="9">Young leaves</tissue>
    </source>
</reference>
<protein>
    <recommendedName>
        <fullName evidence="8">SHSP domain-containing protein</fullName>
    </recommendedName>
</protein>
<evidence type="ECO:0000313" key="10">
    <source>
        <dbReference type="Proteomes" id="UP001141806"/>
    </source>
</evidence>
<dbReference type="InterPro" id="IPR008978">
    <property type="entry name" value="HSP20-like_chaperone"/>
</dbReference>
<dbReference type="PANTHER" id="PTHR43670">
    <property type="entry name" value="HEAT SHOCK PROTEIN 26"/>
    <property type="match status" value="1"/>
</dbReference>
<organism evidence="9 10">
    <name type="scientific">Protea cynaroides</name>
    <dbReference type="NCBI Taxonomy" id="273540"/>
    <lineage>
        <taxon>Eukaryota</taxon>
        <taxon>Viridiplantae</taxon>
        <taxon>Streptophyta</taxon>
        <taxon>Embryophyta</taxon>
        <taxon>Tracheophyta</taxon>
        <taxon>Spermatophyta</taxon>
        <taxon>Magnoliopsida</taxon>
        <taxon>Proteales</taxon>
        <taxon>Proteaceae</taxon>
        <taxon>Protea</taxon>
    </lineage>
</organism>
<evidence type="ECO:0000259" key="8">
    <source>
        <dbReference type="PROSITE" id="PS01031"/>
    </source>
</evidence>
<sequence length="282" mass="31827">MDSKAQAIRSYEDFLPSSSWVRQEGQDTVMLSLPGFKKDQLRIQMDNQGNLKISGERLLEGNRWSRFQKDFHIPENFDTNAVQAKLVSGFLSVIVPKKITHPTWKDSAAPTRQPPANKENESKTKPEKNREEINGEPQTKTQMENYKDSTLTTQDDTEDKEDGSPGTKPEKNREEINGEPQTKTQMENYKDSTQTTRDDTEDKEDGSPGRKLEAHLENIETSCDRKQAGVFEFGLGSSSVSRQDEGSRVVVYVGVAVVVVALGIYATYKLRSVLEELESFEN</sequence>
<feature type="compositionally biased region" description="Polar residues" evidence="6">
    <location>
        <begin position="136"/>
        <end position="154"/>
    </location>
</feature>
<keyword evidence="7" id="KW-1133">Transmembrane helix</keyword>
<evidence type="ECO:0000256" key="1">
    <source>
        <dbReference type="ARBA" id="ARBA00004162"/>
    </source>
</evidence>
<evidence type="ECO:0000256" key="3">
    <source>
        <dbReference type="ARBA" id="ARBA00022821"/>
    </source>
</evidence>
<comment type="caution">
    <text evidence="9">The sequence shown here is derived from an EMBL/GenBank/DDBJ whole genome shotgun (WGS) entry which is preliminary data.</text>
</comment>
<feature type="compositionally biased region" description="Basic and acidic residues" evidence="6">
    <location>
        <begin position="118"/>
        <end position="133"/>
    </location>
</feature>
<evidence type="ECO:0000313" key="9">
    <source>
        <dbReference type="EMBL" id="KAJ4979511.1"/>
    </source>
</evidence>
<dbReference type="GO" id="GO:0005886">
    <property type="term" value="C:plasma membrane"/>
    <property type="evidence" value="ECO:0007669"/>
    <property type="project" value="UniProtKB-SubCell"/>
</dbReference>
<feature type="compositionally biased region" description="Basic and acidic residues" evidence="6">
    <location>
        <begin position="196"/>
        <end position="211"/>
    </location>
</feature>
<comment type="similarity">
    <text evidence="4 5">Belongs to the small heat shock protein (HSP20) family.</text>
</comment>
<feature type="transmembrane region" description="Helical" evidence="7">
    <location>
        <begin position="249"/>
        <end position="268"/>
    </location>
</feature>
<dbReference type="InterPro" id="IPR002068">
    <property type="entry name" value="A-crystallin/Hsp20_dom"/>
</dbReference>
<keyword evidence="10" id="KW-1185">Reference proteome</keyword>
<feature type="compositionally biased region" description="Polar residues" evidence="6">
    <location>
        <begin position="179"/>
        <end position="195"/>
    </location>
</feature>
<dbReference type="AlphaFoldDB" id="A0A9Q0KZG5"/>
<evidence type="ECO:0000256" key="5">
    <source>
        <dbReference type="RuleBase" id="RU003616"/>
    </source>
</evidence>
<dbReference type="SUPFAM" id="SSF49764">
    <property type="entry name" value="HSP20-like chaperones"/>
    <property type="match status" value="1"/>
</dbReference>
<keyword evidence="7" id="KW-0812">Transmembrane</keyword>
<keyword evidence="2" id="KW-1003">Cell membrane</keyword>
<keyword evidence="7" id="KW-0472">Membrane</keyword>
<dbReference type="Gene3D" id="2.60.40.790">
    <property type="match status" value="1"/>
</dbReference>
<dbReference type="Proteomes" id="UP001141806">
    <property type="component" value="Unassembled WGS sequence"/>
</dbReference>
<feature type="region of interest" description="Disordered" evidence="6">
    <location>
        <begin position="103"/>
        <end position="211"/>
    </location>
</feature>
<feature type="domain" description="SHSP" evidence="8">
    <location>
        <begin position="9"/>
        <end position="112"/>
    </location>
</feature>
<comment type="subcellular location">
    <subcellularLocation>
        <location evidence="1">Cell membrane</location>
        <topology evidence="1">Single-pass membrane protein</topology>
    </subcellularLocation>
</comment>
<proteinExistence type="inferred from homology"/>
<dbReference type="CDD" id="cd06464">
    <property type="entry name" value="ACD_sHsps-like"/>
    <property type="match status" value="1"/>
</dbReference>
<evidence type="ECO:0000256" key="4">
    <source>
        <dbReference type="PROSITE-ProRule" id="PRU00285"/>
    </source>
</evidence>
<dbReference type="GO" id="GO:0006952">
    <property type="term" value="P:defense response"/>
    <property type="evidence" value="ECO:0007669"/>
    <property type="project" value="UniProtKB-KW"/>
</dbReference>
<dbReference type="Pfam" id="PF00011">
    <property type="entry name" value="HSP20"/>
    <property type="match status" value="1"/>
</dbReference>